<sequence length="960" mass="101262">MGRQTRTRDSYGFEVKHEYVALYKQYAPLWEKEESERVVLWNGYLEQFCPEGQSFDQEAALSRLEEHLAADPPPEDSGDVPAWRHQLRSLVQAGIPMAFKGRLWKAFLGVQQKKKAGLYKKLLSQALPKQTKAESSGHSGSRLGRSALAAEASSSADAVSKSPVPGVEPSASGQQVQPQPPTVDAVQSIESGGPGSLEAHLPPATLQTVRPSAGTGPVADQAGAQQVDVPAGEAMNLNSAVNRALLQAPVHAERDRAASARAARPASAGAGSQTSQGAQDWQQQIEKDLHRTFPGHPVMDKTGRSALRRILLAYSLHNPDVGYCQGMNFVAGALLLFMAEEDAFWCLAIIAEDLLPGYFALIMVAPQVDQLVFKQLVDVQFPTLAVHLEAHMVNVASVSTQWFLCLFVNSLPLETCLRVWDMLFWERCASVLFRIALTLVDIYSLALLSTVDSIDCLSILQSMAPMSYDSSRLIDTACIGFAHINQAHLASLRAVHQAAVQAQFQKREEHSPQTPAQASSTQPQGPSPAAEESTLRAVAAALPSDHRPPVPRPLDGSPLPAVLAEEKGGGSAPGSPRSHSSLDSMGSVDLGGGDYHSTPRWKGTSVFSDQTLQHLSRLSSPGLSSRGVSGDLDKKADAGLAASDPQPAATESAAISALIAGKGRSSAAATAFRIASVPTAMLESATAPGQPAPAAASAPAGDPPSQGQAEDAPSTVLPAGRTHSASLPPLSPRETRRNSSGKSRKSSDGPSQDTDQAQRPPAQPGSTAEGDAMAVATAEDRLGLGMERSISGSELRLMQPRAKVMAVAEGLEEELFVAEAYRHDAEVQAEALAVAAEELQVKLGGAQVAMQERQAKLAALQARLAEEGVTLEASSAQVQDLSGQLRTARSQLALKLSLVAEKDALIAALMQQTGQAPSSFGQGLLRFARFGRQGKAPTTAAQKSPHGLPAAKTGASQSDA</sequence>
<feature type="region of interest" description="Disordered" evidence="1">
    <location>
        <begin position="127"/>
        <end position="201"/>
    </location>
</feature>
<feature type="compositionally biased region" description="Polar residues" evidence="1">
    <location>
        <begin position="512"/>
        <end position="524"/>
    </location>
</feature>
<evidence type="ECO:0000313" key="3">
    <source>
        <dbReference type="EMBL" id="KAK9806629.1"/>
    </source>
</evidence>
<keyword evidence="4" id="KW-1185">Reference proteome</keyword>
<dbReference type="AlphaFoldDB" id="A0AAW1PEB9"/>
<dbReference type="InterPro" id="IPR000195">
    <property type="entry name" value="Rab-GAP-TBC_dom"/>
</dbReference>
<accession>A0AAW1PEB9</accession>
<comment type="caution">
    <text evidence="3">The sequence shown here is derived from an EMBL/GenBank/DDBJ whole genome shotgun (WGS) entry which is preliminary data.</text>
</comment>
<feature type="region of interest" description="Disordered" evidence="1">
    <location>
        <begin position="617"/>
        <end position="651"/>
    </location>
</feature>
<evidence type="ECO:0000259" key="2">
    <source>
        <dbReference type="PROSITE" id="PS50086"/>
    </source>
</evidence>
<feature type="region of interest" description="Disordered" evidence="1">
    <location>
        <begin position="503"/>
        <end position="596"/>
    </location>
</feature>
<dbReference type="GO" id="GO:0005096">
    <property type="term" value="F:GTPase activator activity"/>
    <property type="evidence" value="ECO:0007669"/>
    <property type="project" value="TreeGrafter"/>
</dbReference>
<protein>
    <recommendedName>
        <fullName evidence="2">Rab-GAP TBC domain-containing protein</fullName>
    </recommendedName>
</protein>
<gene>
    <name evidence="3" type="ORF">WJX73_002174</name>
</gene>
<evidence type="ECO:0000256" key="1">
    <source>
        <dbReference type="SAM" id="MobiDB-lite"/>
    </source>
</evidence>
<dbReference type="InterPro" id="IPR035969">
    <property type="entry name" value="Rab-GAP_TBC_sf"/>
</dbReference>
<evidence type="ECO:0000313" key="4">
    <source>
        <dbReference type="Proteomes" id="UP001465755"/>
    </source>
</evidence>
<dbReference type="SMART" id="SM00164">
    <property type="entry name" value="TBC"/>
    <property type="match status" value="1"/>
</dbReference>
<proteinExistence type="predicted"/>
<dbReference type="EMBL" id="JALJOQ010000035">
    <property type="protein sequence ID" value="KAK9806629.1"/>
    <property type="molecule type" value="Genomic_DNA"/>
</dbReference>
<feature type="compositionally biased region" description="Low complexity" evidence="1">
    <location>
        <begin position="684"/>
        <end position="707"/>
    </location>
</feature>
<feature type="compositionally biased region" description="Low complexity" evidence="1">
    <location>
        <begin position="259"/>
        <end position="272"/>
    </location>
</feature>
<feature type="compositionally biased region" description="Low complexity" evidence="1">
    <location>
        <begin position="136"/>
        <end position="162"/>
    </location>
</feature>
<feature type="region of interest" description="Disordered" evidence="1">
    <location>
        <begin position="252"/>
        <end position="282"/>
    </location>
</feature>
<dbReference type="Gene3D" id="1.10.472.80">
    <property type="entry name" value="Ypt/Rab-GAP domain of gyp1p, domain 3"/>
    <property type="match status" value="1"/>
</dbReference>
<dbReference type="PROSITE" id="PS50086">
    <property type="entry name" value="TBC_RABGAP"/>
    <property type="match status" value="1"/>
</dbReference>
<feature type="region of interest" description="Disordered" evidence="1">
    <location>
        <begin position="683"/>
        <end position="772"/>
    </location>
</feature>
<dbReference type="InterPro" id="IPR050302">
    <property type="entry name" value="Rab_GAP_TBC_domain"/>
</dbReference>
<dbReference type="Pfam" id="PF00566">
    <property type="entry name" value="RabGAP-TBC"/>
    <property type="match status" value="1"/>
</dbReference>
<dbReference type="SUPFAM" id="SSF47923">
    <property type="entry name" value="Ypt/Rab-GAP domain of gyp1p"/>
    <property type="match status" value="2"/>
</dbReference>
<dbReference type="Proteomes" id="UP001465755">
    <property type="component" value="Unassembled WGS sequence"/>
</dbReference>
<organism evidence="3 4">
    <name type="scientific">Symbiochloris irregularis</name>
    <dbReference type="NCBI Taxonomy" id="706552"/>
    <lineage>
        <taxon>Eukaryota</taxon>
        <taxon>Viridiplantae</taxon>
        <taxon>Chlorophyta</taxon>
        <taxon>core chlorophytes</taxon>
        <taxon>Trebouxiophyceae</taxon>
        <taxon>Trebouxiales</taxon>
        <taxon>Trebouxiaceae</taxon>
        <taxon>Symbiochloris</taxon>
    </lineage>
</organism>
<name>A0AAW1PEB9_9CHLO</name>
<feature type="compositionally biased region" description="Low complexity" evidence="1">
    <location>
        <begin position="617"/>
        <end position="630"/>
    </location>
</feature>
<dbReference type="PANTHER" id="PTHR47219">
    <property type="entry name" value="RAB GTPASE-ACTIVATING PROTEIN 1-LIKE"/>
    <property type="match status" value="1"/>
</dbReference>
<dbReference type="PANTHER" id="PTHR47219:SF20">
    <property type="entry name" value="TBC1 DOMAIN FAMILY MEMBER 2B"/>
    <property type="match status" value="1"/>
</dbReference>
<dbReference type="Gene3D" id="1.10.8.270">
    <property type="entry name" value="putative rabgap domain of human tbc1 domain family member 14 like domains"/>
    <property type="match status" value="1"/>
</dbReference>
<dbReference type="FunFam" id="1.10.8.270:FF:000026">
    <property type="entry name" value="TBC (Tre-2/Bub2/Cdc16) domain family"/>
    <property type="match status" value="1"/>
</dbReference>
<dbReference type="GO" id="GO:0031267">
    <property type="term" value="F:small GTPase binding"/>
    <property type="evidence" value="ECO:0007669"/>
    <property type="project" value="TreeGrafter"/>
</dbReference>
<feature type="compositionally biased region" description="Polar residues" evidence="1">
    <location>
        <begin position="273"/>
        <end position="282"/>
    </location>
</feature>
<feature type="region of interest" description="Disordered" evidence="1">
    <location>
        <begin position="934"/>
        <end position="960"/>
    </location>
</feature>
<reference evidence="3 4" key="1">
    <citation type="journal article" date="2024" name="Nat. Commun.">
        <title>Phylogenomics reveals the evolutionary origins of lichenization in chlorophyte algae.</title>
        <authorList>
            <person name="Puginier C."/>
            <person name="Libourel C."/>
            <person name="Otte J."/>
            <person name="Skaloud P."/>
            <person name="Haon M."/>
            <person name="Grisel S."/>
            <person name="Petersen M."/>
            <person name="Berrin J.G."/>
            <person name="Delaux P.M."/>
            <person name="Dal Grande F."/>
            <person name="Keller J."/>
        </authorList>
    </citation>
    <scope>NUCLEOTIDE SEQUENCE [LARGE SCALE GENOMIC DNA]</scope>
    <source>
        <strain evidence="3 4">SAG 2036</strain>
    </source>
</reference>
<feature type="domain" description="Rab-GAP TBC" evidence="2">
    <location>
        <begin position="94"/>
        <end position="427"/>
    </location>
</feature>